<sequence>MPEGFAVDIEEIRAHAAKLQALRQRAAAIRSASASISNNEAAYGVLCAWMAEILERRHQRQNQLFADVERNLARAAEALTRTTQEYAETDDTAARRIRRAGRMEDSP</sequence>
<dbReference type="Pfam" id="PF10824">
    <property type="entry name" value="T7SS_ESX_EspC"/>
    <property type="match status" value="1"/>
</dbReference>
<dbReference type="Proteomes" id="UP001523216">
    <property type="component" value="Unassembled WGS sequence"/>
</dbReference>
<keyword evidence="3" id="KW-1185">Reference proteome</keyword>
<protein>
    <submittedName>
        <fullName evidence="2">Type VII secretion target</fullName>
    </submittedName>
</protein>
<evidence type="ECO:0000313" key="2">
    <source>
        <dbReference type="EMBL" id="MCM4083519.1"/>
    </source>
</evidence>
<dbReference type="EMBL" id="JAMQOL010000060">
    <property type="protein sequence ID" value="MCM4083519.1"/>
    <property type="molecule type" value="Genomic_DNA"/>
</dbReference>
<feature type="region of interest" description="Disordered" evidence="1">
    <location>
        <begin position="83"/>
        <end position="107"/>
    </location>
</feature>
<comment type="caution">
    <text evidence="2">The sequence shown here is derived from an EMBL/GenBank/DDBJ whole genome shotgun (WGS) entry which is preliminary data.</text>
</comment>
<reference evidence="2 3" key="1">
    <citation type="submission" date="2022-06" db="EMBL/GenBank/DDBJ databases">
        <title>Actinoplanes abujensis sp. nov., isolated from Nigerian arid soil.</title>
        <authorList>
            <person name="Ding P."/>
        </authorList>
    </citation>
    <scope>NUCLEOTIDE SEQUENCE [LARGE SCALE GENOMIC DNA]</scope>
    <source>
        <strain evidence="3">TRM88002</strain>
    </source>
</reference>
<dbReference type="RefSeq" id="WP_251803219.1">
    <property type="nucleotide sequence ID" value="NZ_JAMQOL010000060.1"/>
</dbReference>
<evidence type="ECO:0000256" key="1">
    <source>
        <dbReference type="SAM" id="MobiDB-lite"/>
    </source>
</evidence>
<evidence type="ECO:0000313" key="3">
    <source>
        <dbReference type="Proteomes" id="UP001523216"/>
    </source>
</evidence>
<accession>A0ABT0YBU7</accession>
<proteinExistence type="predicted"/>
<organism evidence="2 3">
    <name type="scientific">Paractinoplanes hotanensis</name>
    <dbReference type="NCBI Taxonomy" id="2906497"/>
    <lineage>
        <taxon>Bacteria</taxon>
        <taxon>Bacillati</taxon>
        <taxon>Actinomycetota</taxon>
        <taxon>Actinomycetes</taxon>
        <taxon>Micromonosporales</taxon>
        <taxon>Micromonosporaceae</taxon>
        <taxon>Paractinoplanes</taxon>
    </lineage>
</organism>
<gene>
    <name evidence="2" type="ORF">LXN57_38830</name>
</gene>
<name>A0ABT0YBU7_9ACTN</name>
<dbReference type="InterPro" id="IPR022536">
    <property type="entry name" value="EspC"/>
</dbReference>